<dbReference type="AlphaFoldDB" id="A0A0R3N4T7"/>
<sequence length="64" mass="7317">MGRPPLNMTPTLVRFPSEVLERVDALVGDKHRAQFIREAVVTEVERREQTSARKKSSTRKKPSV</sequence>
<evidence type="ECO:0000256" key="1">
    <source>
        <dbReference type="SAM" id="MobiDB-lite"/>
    </source>
</evidence>
<dbReference type="OrthoDB" id="7474681at2"/>
<proteinExistence type="predicted"/>
<gene>
    <name evidence="2" type="ORF">CQ13_03595</name>
</gene>
<evidence type="ECO:0008006" key="4">
    <source>
        <dbReference type="Google" id="ProtNLM"/>
    </source>
</evidence>
<evidence type="ECO:0000313" key="2">
    <source>
        <dbReference type="EMBL" id="KRR27495.1"/>
    </source>
</evidence>
<reference evidence="2 3" key="1">
    <citation type="submission" date="2014-03" db="EMBL/GenBank/DDBJ databases">
        <title>Bradyrhizobium valentinum sp. nov., isolated from effective nodules of Lupinus mariae-josephae, a lupine endemic of basic-lime soils in Eastern Spain.</title>
        <authorList>
            <person name="Duran D."/>
            <person name="Rey L."/>
            <person name="Navarro A."/>
            <person name="Busquets A."/>
            <person name="Imperial J."/>
            <person name="Ruiz-Argueso T."/>
        </authorList>
    </citation>
    <scope>NUCLEOTIDE SEQUENCE [LARGE SCALE GENOMIC DNA]</scope>
    <source>
        <strain evidence="2 3">Ro19</strain>
    </source>
</reference>
<dbReference type="Proteomes" id="UP000052023">
    <property type="component" value="Unassembled WGS sequence"/>
</dbReference>
<accession>A0A0R3N4T7</accession>
<evidence type="ECO:0000313" key="3">
    <source>
        <dbReference type="Proteomes" id="UP000052023"/>
    </source>
</evidence>
<keyword evidence="3" id="KW-1185">Reference proteome</keyword>
<comment type="caution">
    <text evidence="2">The sequence shown here is derived from an EMBL/GenBank/DDBJ whole genome shotgun (WGS) entry which is preliminary data.</text>
</comment>
<dbReference type="EMBL" id="LLYA01000112">
    <property type="protein sequence ID" value="KRR27495.1"/>
    <property type="molecule type" value="Genomic_DNA"/>
</dbReference>
<feature type="compositionally biased region" description="Basic residues" evidence="1">
    <location>
        <begin position="52"/>
        <end position="64"/>
    </location>
</feature>
<protein>
    <recommendedName>
        <fullName evidence="4">CopG family transcriptional regulator</fullName>
    </recommendedName>
</protein>
<feature type="region of interest" description="Disordered" evidence="1">
    <location>
        <begin position="44"/>
        <end position="64"/>
    </location>
</feature>
<name>A0A0R3N4T7_9BRAD</name>
<organism evidence="2 3">
    <name type="scientific">Bradyrhizobium retamae</name>
    <dbReference type="NCBI Taxonomy" id="1300035"/>
    <lineage>
        <taxon>Bacteria</taxon>
        <taxon>Pseudomonadati</taxon>
        <taxon>Pseudomonadota</taxon>
        <taxon>Alphaproteobacteria</taxon>
        <taxon>Hyphomicrobiales</taxon>
        <taxon>Nitrobacteraceae</taxon>
        <taxon>Bradyrhizobium</taxon>
    </lineage>
</organism>